<dbReference type="Gene3D" id="1.25.40.390">
    <property type="match status" value="1"/>
</dbReference>
<dbReference type="SUPFAM" id="SSF48452">
    <property type="entry name" value="TPR-like"/>
    <property type="match status" value="1"/>
</dbReference>
<comment type="caution">
    <text evidence="8">The sequence shown here is derived from an EMBL/GenBank/DDBJ whole genome shotgun (WGS) entry which is preliminary data.</text>
</comment>
<evidence type="ECO:0000256" key="5">
    <source>
        <dbReference type="ARBA" id="ARBA00023237"/>
    </source>
</evidence>
<dbReference type="InterPro" id="IPR011990">
    <property type="entry name" value="TPR-like_helical_dom_sf"/>
</dbReference>
<reference evidence="8 9" key="1">
    <citation type="journal article" date="1992" name="Int. J. Syst. Bacteriol.">
        <title>Sphingobacterium antarcticus sp. nov. a Psychrotrophic Bacterium from the Soils of Schirmacher Oasis, Antarctica.</title>
        <authorList>
            <person name="Shivaji S."/>
            <person name="Ray M.K."/>
            <person name="Rao N.S."/>
            <person name="Saiserr L."/>
            <person name="Jagannadham M.V."/>
            <person name="Kumar G.S."/>
            <person name="Reddy G."/>
            <person name="Bhargava P.M."/>
        </authorList>
    </citation>
    <scope>NUCLEOTIDE SEQUENCE [LARGE SCALE GENOMIC DNA]</scope>
    <source>
        <strain evidence="8 9">4BY</strain>
    </source>
</reference>
<dbReference type="PROSITE" id="PS51257">
    <property type="entry name" value="PROKAR_LIPOPROTEIN"/>
    <property type="match status" value="1"/>
</dbReference>
<organism evidence="8 9">
    <name type="scientific">Pedobacter antarcticus 4BY</name>
    <dbReference type="NCBI Taxonomy" id="1358423"/>
    <lineage>
        <taxon>Bacteria</taxon>
        <taxon>Pseudomonadati</taxon>
        <taxon>Bacteroidota</taxon>
        <taxon>Sphingobacteriia</taxon>
        <taxon>Sphingobacteriales</taxon>
        <taxon>Sphingobacteriaceae</taxon>
        <taxon>Pedobacter</taxon>
    </lineage>
</organism>
<dbReference type="InterPro" id="IPR033985">
    <property type="entry name" value="SusD-like_N"/>
</dbReference>
<gene>
    <name evidence="8" type="ORF">N180_14655</name>
</gene>
<evidence type="ECO:0000256" key="1">
    <source>
        <dbReference type="ARBA" id="ARBA00004442"/>
    </source>
</evidence>
<comment type="subcellular location">
    <subcellularLocation>
        <location evidence="1">Cell outer membrane</location>
    </subcellularLocation>
</comment>
<dbReference type="Pfam" id="PF07980">
    <property type="entry name" value="SusD_RagB"/>
    <property type="match status" value="1"/>
</dbReference>
<evidence type="ECO:0000256" key="3">
    <source>
        <dbReference type="ARBA" id="ARBA00022729"/>
    </source>
</evidence>
<keyword evidence="3" id="KW-0732">Signal</keyword>
<feature type="domain" description="SusD-like N-terminal" evidence="7">
    <location>
        <begin position="92"/>
        <end position="223"/>
    </location>
</feature>
<dbReference type="OrthoDB" id="9792139at2"/>
<dbReference type="eggNOG" id="COG0702">
    <property type="taxonomic scope" value="Bacteria"/>
</dbReference>
<dbReference type="Proteomes" id="UP000028007">
    <property type="component" value="Unassembled WGS sequence"/>
</dbReference>
<proteinExistence type="inferred from homology"/>
<keyword evidence="5" id="KW-0998">Cell outer membrane</keyword>
<keyword evidence="4" id="KW-0472">Membrane</keyword>
<dbReference type="GO" id="GO:0009279">
    <property type="term" value="C:cell outer membrane"/>
    <property type="evidence" value="ECO:0007669"/>
    <property type="project" value="UniProtKB-SubCell"/>
</dbReference>
<dbReference type="Pfam" id="PF14322">
    <property type="entry name" value="SusD-like_3"/>
    <property type="match status" value="1"/>
</dbReference>
<dbReference type="RefSeq" id="WP_037439975.1">
    <property type="nucleotide sequence ID" value="NZ_JNFF01000045.1"/>
</dbReference>
<feature type="domain" description="RagB/SusD" evidence="6">
    <location>
        <begin position="277"/>
        <end position="597"/>
    </location>
</feature>
<dbReference type="InterPro" id="IPR012944">
    <property type="entry name" value="SusD_RagB_dom"/>
</dbReference>
<dbReference type="EMBL" id="JNFF01000045">
    <property type="protein sequence ID" value="KEQ30353.1"/>
    <property type="molecule type" value="Genomic_DNA"/>
</dbReference>
<dbReference type="AlphaFoldDB" id="A0A081PI30"/>
<evidence type="ECO:0000313" key="9">
    <source>
        <dbReference type="Proteomes" id="UP000028007"/>
    </source>
</evidence>
<evidence type="ECO:0000256" key="2">
    <source>
        <dbReference type="ARBA" id="ARBA00006275"/>
    </source>
</evidence>
<protein>
    <recommendedName>
        <fullName evidence="10">Carbohydrate-binding protein SusD</fullName>
    </recommendedName>
</protein>
<evidence type="ECO:0000256" key="4">
    <source>
        <dbReference type="ARBA" id="ARBA00023136"/>
    </source>
</evidence>
<sequence>MKKSQSIIFIMICCSMFFSCSKDFIEQGPVGSFPESVLKTPDGIRKALVGAYSSLNGTEGLERTPAQALFGSIRGGEANRGSGNGVQPQMSQIQRFEVNTSNSSVLLFFNHFADAIARTNLVLKYLPQVEGLDPQDAKNIEAEAKFLRAHYHFMMKRVFKNTPWLDVESLNDPKVSNTDDGGNFIDIWPKIAADFKYAVDNLPQTQADFGRPNKWAAKAYYAKTLVYMGNEGDDANYTLAKVEFDDLIANGVNVKGQKYALNPNYHDNFNTQKENGPESVFQVQHSVNDGSTNNWANANLETLFTGLQASDGPTLGRGYAYFNPSQWFVNKFRVDANGLPIFNHTARNAAFVKNDDGIESTAPFTPDAGLIDPRLDWTVGRRGIPYLDYGLMPGKAWIRDQAYGGPYISKKFFTLKSREGVDTAPGTPYNNLNIDIIRYADVLLLAAEVEARIGSEAKAMEYVNMVRNRMVNNTADPENWVLRNGVPAANYKIGLYSAGTFPFDSKTNALKAVFFERTLELGLEGHRAYDAIRFGAEDQTTDLDELNGYLQYESTLRGFVSGANYTRAPDAVIPIPQQAVENSFKDGKITLKQNPGY</sequence>
<accession>A0A081PI30</accession>
<evidence type="ECO:0000259" key="7">
    <source>
        <dbReference type="Pfam" id="PF14322"/>
    </source>
</evidence>
<comment type="similarity">
    <text evidence="2">Belongs to the SusD family.</text>
</comment>
<evidence type="ECO:0000259" key="6">
    <source>
        <dbReference type="Pfam" id="PF07980"/>
    </source>
</evidence>
<evidence type="ECO:0008006" key="10">
    <source>
        <dbReference type="Google" id="ProtNLM"/>
    </source>
</evidence>
<evidence type="ECO:0000313" key="8">
    <source>
        <dbReference type="EMBL" id="KEQ30353.1"/>
    </source>
</evidence>
<keyword evidence="9" id="KW-1185">Reference proteome</keyword>
<name>A0A081PI30_9SPHI</name>